<dbReference type="SUPFAM" id="SSF57850">
    <property type="entry name" value="RING/U-box"/>
    <property type="match status" value="1"/>
</dbReference>
<keyword evidence="5" id="KW-0862">Zinc</keyword>
<gene>
    <name evidence="12" type="ORF">BJG266_LOCUS44151</name>
    <name evidence="13" type="ORF">QVE165_LOCUS61096</name>
</gene>
<evidence type="ECO:0000313" key="14">
    <source>
        <dbReference type="Proteomes" id="UP000663832"/>
    </source>
</evidence>
<evidence type="ECO:0000256" key="6">
    <source>
        <dbReference type="ARBA" id="ARBA00022989"/>
    </source>
</evidence>
<dbReference type="EMBL" id="CAJNOM010003805">
    <property type="protein sequence ID" value="CAF1649525.1"/>
    <property type="molecule type" value="Genomic_DNA"/>
</dbReference>
<name>A0A815ULA9_9BILA</name>
<feature type="signal peptide" evidence="10">
    <location>
        <begin position="1"/>
        <end position="21"/>
    </location>
</feature>
<dbReference type="EMBL" id="CAJNOI010003451">
    <property type="protein sequence ID" value="CAF1518688.1"/>
    <property type="molecule type" value="Genomic_DNA"/>
</dbReference>
<keyword evidence="7 9" id="KW-0472">Membrane</keyword>
<evidence type="ECO:0000256" key="5">
    <source>
        <dbReference type="ARBA" id="ARBA00022833"/>
    </source>
</evidence>
<dbReference type="PANTHER" id="PTHR46539">
    <property type="entry name" value="E3 UBIQUITIN-PROTEIN LIGASE ATL42"/>
    <property type="match status" value="1"/>
</dbReference>
<dbReference type="GO" id="GO:0008270">
    <property type="term" value="F:zinc ion binding"/>
    <property type="evidence" value="ECO:0007669"/>
    <property type="project" value="UniProtKB-KW"/>
</dbReference>
<evidence type="ECO:0000256" key="9">
    <source>
        <dbReference type="SAM" id="Phobius"/>
    </source>
</evidence>
<evidence type="ECO:0000256" key="4">
    <source>
        <dbReference type="ARBA" id="ARBA00022771"/>
    </source>
</evidence>
<feature type="domain" description="RING-type" evidence="11">
    <location>
        <begin position="243"/>
        <end position="284"/>
    </location>
</feature>
<comment type="subcellular location">
    <subcellularLocation>
        <location evidence="1">Membrane</location>
    </subcellularLocation>
</comment>
<evidence type="ECO:0000313" key="13">
    <source>
        <dbReference type="EMBL" id="CAF1649525.1"/>
    </source>
</evidence>
<keyword evidence="14" id="KW-1185">Reference proteome</keyword>
<proteinExistence type="predicted"/>
<keyword evidence="6 9" id="KW-1133">Transmembrane helix</keyword>
<protein>
    <recommendedName>
        <fullName evidence="11">RING-type domain-containing protein</fullName>
    </recommendedName>
</protein>
<feature type="transmembrane region" description="Helical" evidence="9">
    <location>
        <begin position="169"/>
        <end position="195"/>
    </location>
</feature>
<evidence type="ECO:0000256" key="3">
    <source>
        <dbReference type="ARBA" id="ARBA00022723"/>
    </source>
</evidence>
<evidence type="ECO:0000256" key="2">
    <source>
        <dbReference type="ARBA" id="ARBA00022692"/>
    </source>
</evidence>
<keyword evidence="10" id="KW-0732">Signal</keyword>
<feature type="chain" id="PRO_5035688219" description="RING-type domain-containing protein" evidence="10">
    <location>
        <begin position="22"/>
        <end position="327"/>
    </location>
</feature>
<dbReference type="Proteomes" id="UP000663877">
    <property type="component" value="Unassembled WGS sequence"/>
</dbReference>
<evidence type="ECO:0000256" key="8">
    <source>
        <dbReference type="PROSITE-ProRule" id="PRU00175"/>
    </source>
</evidence>
<dbReference type="SMART" id="SM00184">
    <property type="entry name" value="RING"/>
    <property type="match status" value="1"/>
</dbReference>
<keyword evidence="3" id="KW-0479">Metal-binding</keyword>
<sequence>MQQRLFLFAFLLLLCCQLIKSSTIPIIGKHVRLMFYYTNQSGNIENIEVNTRGYSRKNVGFWYNFKGDVINGDVLDVKLAECVNYLPYNVPCIRNTTLNFILDDLIPYRNYVLKIISPTARIISIIRDLVSIKSPDQKKFNLTCEIVESVSTTTRKGNSYPEEAIPSTLVGIISLSVCAGLICSICTFWTSIMYYRRFKQQRKDKKLRLALEKSTQQILDKSPIIIYDPDNKDNVFSDDSPMCAICLESFENNEKLRKLVCSHYYHLTCIDPWLLAHQSCPLCNRNILRNSIPSISSSIMDRFNEGNSVQTISTVDNHTTQAQTSNL</sequence>
<evidence type="ECO:0000313" key="15">
    <source>
        <dbReference type="Proteomes" id="UP000663877"/>
    </source>
</evidence>
<dbReference type="InterPro" id="IPR013083">
    <property type="entry name" value="Znf_RING/FYVE/PHD"/>
</dbReference>
<dbReference type="Gene3D" id="3.30.40.10">
    <property type="entry name" value="Zinc/RING finger domain, C3HC4 (zinc finger)"/>
    <property type="match status" value="1"/>
</dbReference>
<accession>A0A815ULA9</accession>
<evidence type="ECO:0000256" key="10">
    <source>
        <dbReference type="SAM" id="SignalP"/>
    </source>
</evidence>
<organism evidence="12 15">
    <name type="scientific">Adineta steineri</name>
    <dbReference type="NCBI Taxonomy" id="433720"/>
    <lineage>
        <taxon>Eukaryota</taxon>
        <taxon>Metazoa</taxon>
        <taxon>Spiralia</taxon>
        <taxon>Gnathifera</taxon>
        <taxon>Rotifera</taxon>
        <taxon>Eurotatoria</taxon>
        <taxon>Bdelloidea</taxon>
        <taxon>Adinetida</taxon>
        <taxon>Adinetidae</taxon>
        <taxon>Adineta</taxon>
    </lineage>
</organism>
<evidence type="ECO:0000313" key="12">
    <source>
        <dbReference type="EMBL" id="CAF1518688.1"/>
    </source>
</evidence>
<evidence type="ECO:0000256" key="1">
    <source>
        <dbReference type="ARBA" id="ARBA00004370"/>
    </source>
</evidence>
<dbReference type="GO" id="GO:0016020">
    <property type="term" value="C:membrane"/>
    <property type="evidence" value="ECO:0007669"/>
    <property type="project" value="UniProtKB-SubCell"/>
</dbReference>
<dbReference type="CDD" id="cd16454">
    <property type="entry name" value="RING-H2_PA-TM-RING"/>
    <property type="match status" value="1"/>
</dbReference>
<dbReference type="OrthoDB" id="8062037at2759"/>
<reference evidence="12" key="1">
    <citation type="submission" date="2021-02" db="EMBL/GenBank/DDBJ databases">
        <authorList>
            <person name="Nowell W R."/>
        </authorList>
    </citation>
    <scope>NUCLEOTIDE SEQUENCE</scope>
</reference>
<dbReference type="InterPro" id="IPR001841">
    <property type="entry name" value="Znf_RING"/>
</dbReference>
<keyword evidence="4 8" id="KW-0863">Zinc-finger</keyword>
<keyword evidence="2 9" id="KW-0812">Transmembrane</keyword>
<comment type="caution">
    <text evidence="12">The sequence shown here is derived from an EMBL/GenBank/DDBJ whole genome shotgun (WGS) entry which is preliminary data.</text>
</comment>
<dbReference type="Proteomes" id="UP000663832">
    <property type="component" value="Unassembled WGS sequence"/>
</dbReference>
<dbReference type="AlphaFoldDB" id="A0A815ULA9"/>
<dbReference type="Pfam" id="PF13639">
    <property type="entry name" value="zf-RING_2"/>
    <property type="match status" value="1"/>
</dbReference>
<evidence type="ECO:0000256" key="7">
    <source>
        <dbReference type="ARBA" id="ARBA00023136"/>
    </source>
</evidence>
<evidence type="ECO:0000259" key="11">
    <source>
        <dbReference type="PROSITE" id="PS50089"/>
    </source>
</evidence>
<dbReference type="PANTHER" id="PTHR46539:SF1">
    <property type="entry name" value="E3 UBIQUITIN-PROTEIN LIGASE ATL42"/>
    <property type="match status" value="1"/>
</dbReference>
<dbReference type="PROSITE" id="PS50089">
    <property type="entry name" value="ZF_RING_2"/>
    <property type="match status" value="1"/>
</dbReference>